<evidence type="ECO:0000313" key="3">
    <source>
        <dbReference type="Proteomes" id="UP001595846"/>
    </source>
</evidence>
<sequence>MGAPGGGDESVARSVAHDSPARVCELLANEGSRQLLTTLYERGGTVPVDELGETVAARERVETDADVPASRHARKRLRHAILPRLADTDLVTYDAETDAVTLADRGERLEPYLACASAADVDSRAWFHDRTAIDREETESDARR</sequence>
<organism evidence="2 3">
    <name type="scientific">Halovivax cerinus</name>
    <dbReference type="NCBI Taxonomy" id="1487865"/>
    <lineage>
        <taxon>Archaea</taxon>
        <taxon>Methanobacteriati</taxon>
        <taxon>Methanobacteriota</taxon>
        <taxon>Stenosarchaea group</taxon>
        <taxon>Halobacteria</taxon>
        <taxon>Halobacteriales</taxon>
        <taxon>Natrialbaceae</taxon>
        <taxon>Halovivax</taxon>
    </lineage>
</organism>
<proteinExistence type="predicted"/>
<reference evidence="2 3" key="1">
    <citation type="journal article" date="2019" name="Int. J. Syst. Evol. Microbiol.">
        <title>The Global Catalogue of Microorganisms (GCM) 10K type strain sequencing project: providing services to taxonomists for standard genome sequencing and annotation.</title>
        <authorList>
            <consortium name="The Broad Institute Genomics Platform"/>
            <consortium name="The Broad Institute Genome Sequencing Center for Infectious Disease"/>
            <person name="Wu L."/>
            <person name="Ma J."/>
        </authorList>
    </citation>
    <scope>NUCLEOTIDE SEQUENCE [LARGE SCALE GENOMIC DNA]</scope>
    <source>
        <strain evidence="2 3">IBRC-M 10256</strain>
    </source>
</reference>
<gene>
    <name evidence="2" type="ORF">ACFOUR_00200</name>
</gene>
<feature type="domain" description="DUF7344" evidence="1">
    <location>
        <begin position="25"/>
        <end position="101"/>
    </location>
</feature>
<accession>A0ABD5NIM3</accession>
<dbReference type="InterPro" id="IPR055768">
    <property type="entry name" value="DUF7344"/>
</dbReference>
<dbReference type="EMBL" id="JBHSAQ010000001">
    <property type="protein sequence ID" value="MFC3956792.1"/>
    <property type="molecule type" value="Genomic_DNA"/>
</dbReference>
<evidence type="ECO:0000313" key="2">
    <source>
        <dbReference type="EMBL" id="MFC3956792.1"/>
    </source>
</evidence>
<dbReference type="Pfam" id="PF24035">
    <property type="entry name" value="DUF7344"/>
    <property type="match status" value="1"/>
</dbReference>
<dbReference type="Proteomes" id="UP001595846">
    <property type="component" value="Unassembled WGS sequence"/>
</dbReference>
<evidence type="ECO:0000259" key="1">
    <source>
        <dbReference type="Pfam" id="PF24035"/>
    </source>
</evidence>
<dbReference type="RefSeq" id="WP_256532268.1">
    <property type="nucleotide sequence ID" value="NZ_CP101824.1"/>
</dbReference>
<dbReference type="GeneID" id="73901344"/>
<comment type="caution">
    <text evidence="2">The sequence shown here is derived from an EMBL/GenBank/DDBJ whole genome shotgun (WGS) entry which is preliminary data.</text>
</comment>
<protein>
    <recommendedName>
        <fullName evidence="1">DUF7344 domain-containing protein</fullName>
    </recommendedName>
</protein>
<dbReference type="AlphaFoldDB" id="A0ABD5NIM3"/>
<keyword evidence="3" id="KW-1185">Reference proteome</keyword>
<name>A0ABD5NIM3_9EURY</name>